<keyword evidence="5 7" id="KW-0408">Iron</keyword>
<keyword evidence="7" id="KW-0349">Heme</keyword>
<dbReference type="GO" id="GO:0004497">
    <property type="term" value="F:monooxygenase activity"/>
    <property type="evidence" value="ECO:0007669"/>
    <property type="project" value="UniProtKB-KW"/>
</dbReference>
<dbReference type="InterPro" id="IPR001128">
    <property type="entry name" value="Cyt_P450"/>
</dbReference>
<comment type="similarity">
    <text evidence="2">Belongs to the cytochrome P450 family.</text>
</comment>
<gene>
    <name evidence="9" type="ORF">ARB_05901</name>
</gene>
<dbReference type="PRINTS" id="PR00463">
    <property type="entry name" value="EP450I"/>
</dbReference>
<name>D4ANT4_ARTBC</name>
<dbReference type="KEGG" id="abe:ARB_05901"/>
<dbReference type="OMA" id="MIADRWI"/>
<dbReference type="InterPro" id="IPR050121">
    <property type="entry name" value="Cytochrome_P450_monoxygenase"/>
</dbReference>
<keyword evidence="10" id="KW-1185">Reference proteome</keyword>
<evidence type="ECO:0000256" key="8">
    <source>
        <dbReference type="SAM" id="Phobius"/>
    </source>
</evidence>
<keyword evidence="4" id="KW-0560">Oxidoreductase</keyword>
<evidence type="ECO:0000256" key="4">
    <source>
        <dbReference type="ARBA" id="ARBA00023002"/>
    </source>
</evidence>
<dbReference type="GeneID" id="9525871"/>
<evidence type="ECO:0000313" key="10">
    <source>
        <dbReference type="Proteomes" id="UP000008866"/>
    </source>
</evidence>
<dbReference type="InterPro" id="IPR036396">
    <property type="entry name" value="Cyt_P450_sf"/>
</dbReference>
<dbReference type="Proteomes" id="UP000008866">
    <property type="component" value="Unassembled WGS sequence"/>
</dbReference>
<evidence type="ECO:0000256" key="5">
    <source>
        <dbReference type="ARBA" id="ARBA00023004"/>
    </source>
</evidence>
<keyword evidence="6 9" id="KW-0503">Monooxygenase</keyword>
<dbReference type="SUPFAM" id="SSF48264">
    <property type="entry name" value="Cytochrome P450"/>
    <property type="match status" value="1"/>
</dbReference>
<dbReference type="EMBL" id="ABSU01000004">
    <property type="protein sequence ID" value="EFE34945.1"/>
    <property type="molecule type" value="Genomic_DNA"/>
</dbReference>
<protein>
    <submittedName>
        <fullName evidence="9">Cytochrome P450 monooxygenase, putative</fullName>
    </submittedName>
</protein>
<dbReference type="STRING" id="663331.D4ANT4"/>
<dbReference type="GO" id="GO:0005506">
    <property type="term" value="F:iron ion binding"/>
    <property type="evidence" value="ECO:0007669"/>
    <property type="project" value="InterPro"/>
</dbReference>
<feature type="transmembrane region" description="Helical" evidence="8">
    <location>
        <begin position="37"/>
        <end position="57"/>
    </location>
</feature>
<dbReference type="CDD" id="cd11061">
    <property type="entry name" value="CYP67-like"/>
    <property type="match status" value="1"/>
</dbReference>
<evidence type="ECO:0000256" key="3">
    <source>
        <dbReference type="ARBA" id="ARBA00022723"/>
    </source>
</evidence>
<dbReference type="HOGENOM" id="CLU_001570_14_10_1"/>
<keyword evidence="8" id="KW-0472">Membrane</keyword>
<reference evidence="10" key="1">
    <citation type="journal article" date="2011" name="Genome Biol.">
        <title>Comparative and functional genomics provide insights into the pathogenicity of dermatophytic fungi.</title>
        <authorList>
            <person name="Burmester A."/>
            <person name="Shelest E."/>
            <person name="Gloeckner G."/>
            <person name="Heddergott C."/>
            <person name="Schindler S."/>
            <person name="Staib P."/>
            <person name="Heidel A."/>
            <person name="Felder M."/>
            <person name="Petzold A."/>
            <person name="Szafranski K."/>
            <person name="Feuermann M."/>
            <person name="Pedruzzi I."/>
            <person name="Priebe S."/>
            <person name="Groth M."/>
            <person name="Winkler R."/>
            <person name="Li W."/>
            <person name="Kniemeyer O."/>
            <person name="Schroeckh V."/>
            <person name="Hertweck C."/>
            <person name="Hube B."/>
            <person name="White T.C."/>
            <person name="Platzer M."/>
            <person name="Guthke R."/>
            <person name="Heitman J."/>
            <person name="Woestemeyer J."/>
            <person name="Zipfel P.F."/>
            <person name="Monod M."/>
            <person name="Brakhage A.A."/>
        </authorList>
    </citation>
    <scope>NUCLEOTIDE SEQUENCE [LARGE SCALE GENOMIC DNA]</scope>
    <source>
        <strain evidence="10">ATCC MYA-4681 / CBS 112371</strain>
    </source>
</reference>
<feature type="transmembrane region" description="Helical" evidence="8">
    <location>
        <begin position="63"/>
        <end position="84"/>
    </location>
</feature>
<dbReference type="GO" id="GO:0016705">
    <property type="term" value="F:oxidoreductase activity, acting on paired donors, with incorporation or reduction of molecular oxygen"/>
    <property type="evidence" value="ECO:0007669"/>
    <property type="project" value="InterPro"/>
</dbReference>
<dbReference type="PANTHER" id="PTHR24305">
    <property type="entry name" value="CYTOCHROME P450"/>
    <property type="match status" value="1"/>
</dbReference>
<evidence type="ECO:0000313" key="9">
    <source>
        <dbReference type="EMBL" id="EFE34945.1"/>
    </source>
</evidence>
<keyword evidence="8" id="KW-0812">Transmembrane</keyword>
<dbReference type="RefSeq" id="XP_003015590.1">
    <property type="nucleotide sequence ID" value="XM_003015544.1"/>
</dbReference>
<dbReference type="AlphaFoldDB" id="D4ANT4"/>
<keyword evidence="8" id="KW-1133">Transmembrane helix</keyword>
<proteinExistence type="inferred from homology"/>
<dbReference type="InterPro" id="IPR002401">
    <property type="entry name" value="Cyt_P450_E_grp-I"/>
</dbReference>
<sequence>MLTPTTTVLGLAAAAGLLSHWQLFLRGEWERHTPAVAAVYSLVAAGLLAAFWLVQRLPLLDSLWALAVLAAVYALSLFASISIYRLCFHSLKQFPGPVAAKLSGFWSVACALPQFKFHEAVQALHAEHGDFVRIRQSVPLIVLFFWDGCVLCVVCVVVDTDTSLQDRAKSQSTTLQPCEISMVTARYLSNCLTENISTDWFLRLALSEYEPRVYQHCLDLVKQLSRLAGTPVDIGKWFKYFGFDVMGDLSFGRPFDMLTTGNPHFLFGMMESSKPVVGTLIGVPWLFILFQKLPGISRVRSNWISWCGVQVQERMKLGTTRPDLFSYILGNDLSEATSDGDLTYDAELAIVAGSETTALNLTTVLYLLALHPEQKKALQAEVDLLIPTLDQFSHQKLASSHLLEGCINEGLRLYPPVPSGVQRLTPPQGAMIADRWIPGDTIVSTPTYTLHRDHDLLIFAFSYFLGRFPAFSSLSLSLFPQILDSRYFVQPNHFIPERWSSKPELIIRKDAFNPFLAGRYSCAGRPLAMMEMRMLLAMVVRLFDFSFPKESRAGAEKLYDSKGGFRDYFTAGAPTVPLVFTKRSLDTVANGT</sequence>
<dbReference type="PRINTS" id="PR00385">
    <property type="entry name" value="P450"/>
</dbReference>
<dbReference type="Pfam" id="PF00067">
    <property type="entry name" value="p450"/>
    <property type="match status" value="2"/>
</dbReference>
<evidence type="ECO:0000256" key="6">
    <source>
        <dbReference type="ARBA" id="ARBA00023033"/>
    </source>
</evidence>
<dbReference type="Gene3D" id="1.10.630.10">
    <property type="entry name" value="Cytochrome P450"/>
    <property type="match status" value="1"/>
</dbReference>
<keyword evidence="3 7" id="KW-0479">Metal-binding</keyword>
<comment type="cofactor">
    <cofactor evidence="1 7">
        <name>heme</name>
        <dbReference type="ChEBI" id="CHEBI:30413"/>
    </cofactor>
</comment>
<accession>D4ANT4</accession>
<evidence type="ECO:0000256" key="1">
    <source>
        <dbReference type="ARBA" id="ARBA00001971"/>
    </source>
</evidence>
<evidence type="ECO:0000256" key="2">
    <source>
        <dbReference type="ARBA" id="ARBA00010617"/>
    </source>
</evidence>
<organism evidence="9 10">
    <name type="scientific">Arthroderma benhamiae (strain ATCC MYA-4681 / CBS 112371)</name>
    <name type="common">Trichophyton mentagrophytes</name>
    <dbReference type="NCBI Taxonomy" id="663331"/>
    <lineage>
        <taxon>Eukaryota</taxon>
        <taxon>Fungi</taxon>
        <taxon>Dikarya</taxon>
        <taxon>Ascomycota</taxon>
        <taxon>Pezizomycotina</taxon>
        <taxon>Eurotiomycetes</taxon>
        <taxon>Eurotiomycetidae</taxon>
        <taxon>Onygenales</taxon>
        <taxon>Arthrodermataceae</taxon>
        <taxon>Trichophyton</taxon>
    </lineage>
</organism>
<feature type="binding site" description="axial binding residue" evidence="7">
    <location>
        <position position="522"/>
    </location>
    <ligand>
        <name>heme</name>
        <dbReference type="ChEBI" id="CHEBI:30413"/>
    </ligand>
    <ligandPart>
        <name>Fe</name>
        <dbReference type="ChEBI" id="CHEBI:18248"/>
    </ligandPart>
</feature>
<feature type="transmembrane region" description="Helical" evidence="8">
    <location>
        <begin position="6"/>
        <end position="25"/>
    </location>
</feature>
<evidence type="ECO:0000256" key="7">
    <source>
        <dbReference type="PIRSR" id="PIRSR602401-1"/>
    </source>
</evidence>
<comment type="caution">
    <text evidence="9">The sequence shown here is derived from an EMBL/GenBank/DDBJ whole genome shotgun (WGS) entry which is preliminary data.</text>
</comment>
<dbReference type="PANTHER" id="PTHR24305:SF187">
    <property type="entry name" value="P450, PUTATIVE (EUROFUNG)-RELATED"/>
    <property type="match status" value="1"/>
</dbReference>
<dbReference type="eggNOG" id="KOG0158">
    <property type="taxonomic scope" value="Eukaryota"/>
</dbReference>
<dbReference type="GO" id="GO:0020037">
    <property type="term" value="F:heme binding"/>
    <property type="evidence" value="ECO:0007669"/>
    <property type="project" value="InterPro"/>
</dbReference>